<name>A0ABS7D8W7_9BACL</name>
<evidence type="ECO:0000313" key="15">
    <source>
        <dbReference type="EMBL" id="MBW7475613.1"/>
    </source>
</evidence>
<feature type="binding site" evidence="12">
    <location>
        <position position="285"/>
    </location>
    <ligand>
        <name>L-serine</name>
        <dbReference type="ChEBI" id="CHEBI:33384"/>
    </ligand>
</feature>
<dbReference type="InterPro" id="IPR002314">
    <property type="entry name" value="aa-tRNA-synt_IIb"/>
</dbReference>
<dbReference type="Gene3D" id="1.10.287.40">
    <property type="entry name" value="Serine-tRNA synthetase, tRNA binding domain"/>
    <property type="match status" value="1"/>
</dbReference>
<dbReference type="InterPro" id="IPR006195">
    <property type="entry name" value="aa-tRNA-synth_II"/>
</dbReference>
<keyword evidence="13" id="KW-0175">Coiled coil</keyword>
<comment type="pathway">
    <text evidence="2 12">Aminoacyl-tRNA biosynthesis; selenocysteinyl-tRNA(Sec) biosynthesis; L-seryl-tRNA(Sec) from L-serine and tRNA(Sec): step 1/1.</text>
</comment>
<evidence type="ECO:0000259" key="14">
    <source>
        <dbReference type="PROSITE" id="PS50862"/>
    </source>
</evidence>
<feature type="binding site" evidence="12">
    <location>
        <begin position="349"/>
        <end position="352"/>
    </location>
    <ligand>
        <name>ATP</name>
        <dbReference type="ChEBI" id="CHEBI:30616"/>
    </ligand>
</feature>
<comment type="caution">
    <text evidence="12">Lacks conserved residue(s) required for the propagation of feature annotation.</text>
</comment>
<evidence type="ECO:0000256" key="2">
    <source>
        <dbReference type="ARBA" id="ARBA00005045"/>
    </source>
</evidence>
<evidence type="ECO:0000256" key="10">
    <source>
        <dbReference type="ARBA" id="ARBA00047929"/>
    </source>
</evidence>
<comment type="function">
    <text evidence="12">Catalyzes the attachment of serine to tRNA(Ser). Is also able to aminoacylate tRNA(Sec) with serine, to form the misacylated tRNA L-seryl-tRNA(Sec), which will be further converted into selenocysteinyl-tRNA(Sec).</text>
</comment>
<keyword evidence="7 12" id="KW-0067">ATP-binding</keyword>
<keyword evidence="6 12" id="KW-0547">Nucleotide-binding</keyword>
<evidence type="ECO:0000256" key="4">
    <source>
        <dbReference type="ARBA" id="ARBA00022490"/>
    </source>
</evidence>
<feature type="coiled-coil region" evidence="13">
    <location>
        <begin position="45"/>
        <end position="103"/>
    </location>
</feature>
<dbReference type="SUPFAM" id="SSF55681">
    <property type="entry name" value="Class II aaRS and biotin synthetases"/>
    <property type="match status" value="1"/>
</dbReference>
<evidence type="ECO:0000313" key="16">
    <source>
        <dbReference type="Proteomes" id="UP000812277"/>
    </source>
</evidence>
<comment type="similarity">
    <text evidence="3 12">Belongs to the class-II aminoacyl-tRNA synthetase family. Type-1 seryl-tRNA synthetase subfamily.</text>
</comment>
<dbReference type="InterPro" id="IPR045864">
    <property type="entry name" value="aa-tRNA-synth_II/BPL/LPL"/>
</dbReference>
<keyword evidence="5 12" id="KW-0436">Ligase</keyword>
<dbReference type="Proteomes" id="UP000812277">
    <property type="component" value="Unassembled WGS sequence"/>
</dbReference>
<evidence type="ECO:0000256" key="3">
    <source>
        <dbReference type="ARBA" id="ARBA00010728"/>
    </source>
</evidence>
<dbReference type="NCBIfam" id="TIGR00414">
    <property type="entry name" value="serS"/>
    <property type="match status" value="1"/>
</dbReference>
<dbReference type="PRINTS" id="PR00981">
    <property type="entry name" value="TRNASYNTHSER"/>
</dbReference>
<feature type="domain" description="Aminoacyl-transfer RNA synthetases class-II family profile" evidence="14">
    <location>
        <begin position="170"/>
        <end position="410"/>
    </location>
</feature>
<evidence type="ECO:0000256" key="5">
    <source>
        <dbReference type="ARBA" id="ARBA00022598"/>
    </source>
</evidence>
<dbReference type="Gene3D" id="3.30.930.10">
    <property type="entry name" value="Bira Bifunctional Protein, Domain 2"/>
    <property type="match status" value="1"/>
</dbReference>
<dbReference type="InterPro" id="IPR015866">
    <property type="entry name" value="Ser-tRNA-synth_1_N"/>
</dbReference>
<keyword evidence="8 12" id="KW-0648">Protein biosynthesis</keyword>
<evidence type="ECO:0000256" key="12">
    <source>
        <dbReference type="HAMAP-Rule" id="MF_00176"/>
    </source>
</evidence>
<evidence type="ECO:0000256" key="1">
    <source>
        <dbReference type="ARBA" id="ARBA00004496"/>
    </source>
</evidence>
<accession>A0ABS7D8W7</accession>
<evidence type="ECO:0000256" key="8">
    <source>
        <dbReference type="ARBA" id="ARBA00022917"/>
    </source>
</evidence>
<dbReference type="PROSITE" id="PS50862">
    <property type="entry name" value="AA_TRNA_LIGASE_II"/>
    <property type="match status" value="1"/>
</dbReference>
<evidence type="ECO:0000256" key="13">
    <source>
        <dbReference type="SAM" id="Coils"/>
    </source>
</evidence>
<protein>
    <recommendedName>
        <fullName evidence="12">Serine--tRNA ligase</fullName>
        <ecNumber evidence="12">6.1.1.11</ecNumber>
    </recommendedName>
    <alternativeName>
        <fullName evidence="12">Seryl-tRNA synthetase</fullName>
        <shortName evidence="12">SerRS</shortName>
    </alternativeName>
    <alternativeName>
        <fullName evidence="12">Seryl-tRNA(Ser/Sec) synthetase</fullName>
    </alternativeName>
</protein>
<dbReference type="RefSeq" id="WP_219872841.1">
    <property type="nucleotide sequence ID" value="NZ_JAHZIJ010000007.1"/>
</dbReference>
<evidence type="ECO:0000256" key="6">
    <source>
        <dbReference type="ARBA" id="ARBA00022741"/>
    </source>
</evidence>
<dbReference type="PANTHER" id="PTHR43697:SF1">
    <property type="entry name" value="SERINE--TRNA LIGASE"/>
    <property type="match status" value="1"/>
</dbReference>
<keyword evidence="9 12" id="KW-0030">Aminoacyl-tRNA synthetase</keyword>
<evidence type="ECO:0000256" key="11">
    <source>
        <dbReference type="ARBA" id="ARBA00048823"/>
    </source>
</evidence>
<dbReference type="HAMAP" id="MF_00176">
    <property type="entry name" value="Ser_tRNA_synth_type1"/>
    <property type="match status" value="1"/>
</dbReference>
<dbReference type="Pfam" id="PF02403">
    <property type="entry name" value="Seryl_tRNA_N"/>
    <property type="match status" value="1"/>
</dbReference>
<dbReference type="InterPro" id="IPR010978">
    <property type="entry name" value="tRNA-bd_arm"/>
</dbReference>
<organism evidence="15 16">
    <name type="scientific">Paenibacillus oenotherae</name>
    <dbReference type="NCBI Taxonomy" id="1435645"/>
    <lineage>
        <taxon>Bacteria</taxon>
        <taxon>Bacillati</taxon>
        <taxon>Bacillota</taxon>
        <taxon>Bacilli</taxon>
        <taxon>Bacillales</taxon>
        <taxon>Paenibacillaceae</taxon>
        <taxon>Paenibacillus</taxon>
    </lineage>
</organism>
<dbReference type="InterPro" id="IPR002317">
    <property type="entry name" value="Ser-tRNA-ligase_type_1"/>
</dbReference>
<comment type="catalytic activity">
    <reaction evidence="10 12">
        <text>tRNA(Sec) + L-serine + ATP = L-seryl-tRNA(Sec) + AMP + diphosphate + H(+)</text>
        <dbReference type="Rhea" id="RHEA:42580"/>
        <dbReference type="Rhea" id="RHEA-COMP:9742"/>
        <dbReference type="Rhea" id="RHEA-COMP:10128"/>
        <dbReference type="ChEBI" id="CHEBI:15378"/>
        <dbReference type="ChEBI" id="CHEBI:30616"/>
        <dbReference type="ChEBI" id="CHEBI:33019"/>
        <dbReference type="ChEBI" id="CHEBI:33384"/>
        <dbReference type="ChEBI" id="CHEBI:78442"/>
        <dbReference type="ChEBI" id="CHEBI:78533"/>
        <dbReference type="ChEBI" id="CHEBI:456215"/>
        <dbReference type="EC" id="6.1.1.11"/>
    </reaction>
</comment>
<evidence type="ECO:0000256" key="9">
    <source>
        <dbReference type="ARBA" id="ARBA00023146"/>
    </source>
</evidence>
<proteinExistence type="inferred from homology"/>
<comment type="caution">
    <text evidence="15">The sequence shown here is derived from an EMBL/GenBank/DDBJ whole genome shotgun (WGS) entry which is preliminary data.</text>
</comment>
<comment type="subcellular location">
    <subcellularLocation>
        <location evidence="1 12">Cytoplasm</location>
    </subcellularLocation>
</comment>
<dbReference type="SUPFAM" id="SSF46589">
    <property type="entry name" value="tRNA-binding arm"/>
    <property type="match status" value="1"/>
</dbReference>
<dbReference type="PANTHER" id="PTHR43697">
    <property type="entry name" value="SERYL-TRNA SYNTHETASE"/>
    <property type="match status" value="1"/>
</dbReference>
<dbReference type="Pfam" id="PF00587">
    <property type="entry name" value="tRNA-synt_2b"/>
    <property type="match status" value="1"/>
</dbReference>
<dbReference type="PIRSF" id="PIRSF001529">
    <property type="entry name" value="Ser-tRNA-synth_IIa"/>
    <property type="match status" value="1"/>
</dbReference>
<reference evidence="15 16" key="1">
    <citation type="submission" date="2021-07" db="EMBL/GenBank/DDBJ databases">
        <title>Paenibacillus radiodurans sp. nov., isolated from the southeastern edge of Tengger Desert.</title>
        <authorList>
            <person name="Zhang G."/>
        </authorList>
    </citation>
    <scope>NUCLEOTIDE SEQUENCE [LARGE SCALE GENOMIC DNA]</scope>
    <source>
        <strain evidence="15 16">DT7-4</strain>
    </source>
</reference>
<gene>
    <name evidence="12 15" type="primary">serS</name>
    <name evidence="15" type="ORF">K0T92_12725</name>
</gene>
<sequence length="426" mass="47718">MLDVKLLRNEFEKVEQALRSRGKSLDLIAGFPALDTKWRDLLQESEQLKSRRNTVSQEVAKLKKSGGDAEALIVEMREVGDRIKALDEEVRIVEAEISELTLAIPNLPHESVPLGKSEEENVEVRRIGEVRTFDFEPKAHWDIAQSLGILDFEAAGRVTGSRFVFYRGLGARLERALFSFMMDLHSDKHGYEEVLPPYIVNRDSLIGTGQLPKFEEDLFKLEGSDYYLIPTAEVPVTNIHREEILSAEDLTKNFVALSACFRSEAGAAGRDTRGLIRQHQFNKVELVKLCKPEDSYAELEAMTGNAETVLQLLGLPYRVLALCTGDMGFSAAKTYDLEVWLPSGGTYREISSCSNVEDFQARRANIRFRREPKSKPEFVHTLNGSALAVGRTVAAILENYQQADGTVVVPEVLRPYMGGLEVIAPR</sequence>
<keyword evidence="4 12" id="KW-0963">Cytoplasm</keyword>
<keyword evidence="16" id="KW-1185">Reference proteome</keyword>
<feature type="binding site" evidence="12">
    <location>
        <begin position="231"/>
        <end position="233"/>
    </location>
    <ligand>
        <name>L-serine</name>
        <dbReference type="ChEBI" id="CHEBI:33384"/>
    </ligand>
</feature>
<dbReference type="GO" id="GO:0004828">
    <property type="term" value="F:serine-tRNA ligase activity"/>
    <property type="evidence" value="ECO:0007669"/>
    <property type="project" value="UniProtKB-EC"/>
</dbReference>
<comment type="subunit">
    <text evidence="12">Homodimer. The tRNA molecule binds across the dimer.</text>
</comment>
<dbReference type="CDD" id="cd00770">
    <property type="entry name" value="SerRS_core"/>
    <property type="match status" value="1"/>
</dbReference>
<feature type="binding site" evidence="12">
    <location>
        <begin position="262"/>
        <end position="264"/>
    </location>
    <ligand>
        <name>ATP</name>
        <dbReference type="ChEBI" id="CHEBI:30616"/>
    </ligand>
</feature>
<evidence type="ECO:0000256" key="7">
    <source>
        <dbReference type="ARBA" id="ARBA00022840"/>
    </source>
</evidence>
<dbReference type="EC" id="6.1.1.11" evidence="12"/>
<feature type="binding site" evidence="12">
    <location>
        <position position="385"/>
    </location>
    <ligand>
        <name>L-serine</name>
        <dbReference type="ChEBI" id="CHEBI:33384"/>
    </ligand>
</feature>
<comment type="domain">
    <text evidence="12">Consists of two distinct domains, a catalytic core and a N-terminal extension that is involved in tRNA binding.</text>
</comment>
<dbReference type="InterPro" id="IPR042103">
    <property type="entry name" value="SerRS_1_N_sf"/>
</dbReference>
<comment type="catalytic activity">
    <reaction evidence="11 12">
        <text>tRNA(Ser) + L-serine + ATP = L-seryl-tRNA(Ser) + AMP + diphosphate + H(+)</text>
        <dbReference type="Rhea" id="RHEA:12292"/>
        <dbReference type="Rhea" id="RHEA-COMP:9669"/>
        <dbReference type="Rhea" id="RHEA-COMP:9703"/>
        <dbReference type="ChEBI" id="CHEBI:15378"/>
        <dbReference type="ChEBI" id="CHEBI:30616"/>
        <dbReference type="ChEBI" id="CHEBI:33019"/>
        <dbReference type="ChEBI" id="CHEBI:33384"/>
        <dbReference type="ChEBI" id="CHEBI:78442"/>
        <dbReference type="ChEBI" id="CHEBI:78533"/>
        <dbReference type="ChEBI" id="CHEBI:456215"/>
        <dbReference type="EC" id="6.1.1.11"/>
    </reaction>
</comment>
<dbReference type="InterPro" id="IPR033729">
    <property type="entry name" value="SerRS_core"/>
</dbReference>
<dbReference type="EMBL" id="JAHZIJ010000007">
    <property type="protein sequence ID" value="MBW7475613.1"/>
    <property type="molecule type" value="Genomic_DNA"/>
</dbReference>